<keyword evidence="3" id="KW-1185">Reference proteome</keyword>
<dbReference type="InterPro" id="IPR000835">
    <property type="entry name" value="HTH_MarR-typ"/>
</dbReference>
<dbReference type="InterPro" id="IPR039422">
    <property type="entry name" value="MarR/SlyA-like"/>
</dbReference>
<dbReference type="SMART" id="SM00347">
    <property type="entry name" value="HTH_MARR"/>
    <property type="match status" value="1"/>
</dbReference>
<dbReference type="PANTHER" id="PTHR33164">
    <property type="entry name" value="TRANSCRIPTIONAL REGULATOR, MARR FAMILY"/>
    <property type="match status" value="1"/>
</dbReference>
<proteinExistence type="predicted"/>
<evidence type="ECO:0000259" key="1">
    <source>
        <dbReference type="PROSITE" id="PS50995"/>
    </source>
</evidence>
<sequence>MARDVVDEIAGAWSAELPGVVGDELAVSKRAARVSALLNAPVEARLARLGLTKAEYDILAVLRSAGDPYRLRPSVLTQRLALTSGGTSNVLRRLTVAGLIERDPDPADARSSWVRLSPTGINKAEEAVRAASAAQSALLRDVPPGVTRAAIDSLRDLLLALGDTAD</sequence>
<reference evidence="2 3" key="1">
    <citation type="submission" date="2018-03" db="EMBL/GenBank/DDBJ databases">
        <title>Genomic Encyclopedia of Archaeal and Bacterial Type Strains, Phase II (KMG-II): from individual species to whole genera.</title>
        <authorList>
            <person name="Goeker M."/>
        </authorList>
    </citation>
    <scope>NUCLEOTIDE SEQUENCE [LARGE SCALE GENOMIC DNA]</scope>
    <source>
        <strain evidence="2 3">DSM 43146</strain>
    </source>
</reference>
<dbReference type="PANTHER" id="PTHR33164:SF104">
    <property type="entry name" value="TRANSCRIPTIONAL REGULATORY PROTEIN"/>
    <property type="match status" value="1"/>
</dbReference>
<accession>A0A2T0KGL5</accession>
<dbReference type="Proteomes" id="UP000239415">
    <property type="component" value="Unassembled WGS sequence"/>
</dbReference>
<dbReference type="GO" id="GO:0003677">
    <property type="term" value="F:DNA binding"/>
    <property type="evidence" value="ECO:0007669"/>
    <property type="project" value="UniProtKB-KW"/>
</dbReference>
<dbReference type="InterPro" id="IPR036390">
    <property type="entry name" value="WH_DNA-bd_sf"/>
</dbReference>
<dbReference type="Pfam" id="PF12802">
    <property type="entry name" value="MarR_2"/>
    <property type="match status" value="1"/>
</dbReference>
<dbReference type="InterPro" id="IPR036388">
    <property type="entry name" value="WH-like_DNA-bd_sf"/>
</dbReference>
<protein>
    <submittedName>
        <fullName evidence="2">DNA-binding MarR family transcriptional regulator</fullName>
    </submittedName>
</protein>
<comment type="caution">
    <text evidence="2">The sequence shown here is derived from an EMBL/GenBank/DDBJ whole genome shotgun (WGS) entry which is preliminary data.</text>
</comment>
<feature type="domain" description="HTH marR-type" evidence="1">
    <location>
        <begin position="24"/>
        <end position="163"/>
    </location>
</feature>
<dbReference type="GO" id="GO:0006950">
    <property type="term" value="P:response to stress"/>
    <property type="evidence" value="ECO:0007669"/>
    <property type="project" value="TreeGrafter"/>
</dbReference>
<dbReference type="SUPFAM" id="SSF46785">
    <property type="entry name" value="Winged helix' DNA-binding domain"/>
    <property type="match status" value="1"/>
</dbReference>
<dbReference type="PROSITE" id="PS50995">
    <property type="entry name" value="HTH_MARR_2"/>
    <property type="match status" value="1"/>
</dbReference>
<keyword evidence="2" id="KW-0238">DNA-binding</keyword>
<organism evidence="2 3">
    <name type="scientific">Actinoplanes italicus</name>
    <dbReference type="NCBI Taxonomy" id="113567"/>
    <lineage>
        <taxon>Bacteria</taxon>
        <taxon>Bacillati</taxon>
        <taxon>Actinomycetota</taxon>
        <taxon>Actinomycetes</taxon>
        <taxon>Micromonosporales</taxon>
        <taxon>Micromonosporaceae</taxon>
        <taxon>Actinoplanes</taxon>
    </lineage>
</organism>
<dbReference type="OrthoDB" id="3237509at2"/>
<evidence type="ECO:0000313" key="2">
    <source>
        <dbReference type="EMBL" id="PRX22576.1"/>
    </source>
</evidence>
<dbReference type="Gene3D" id="1.10.10.10">
    <property type="entry name" value="Winged helix-like DNA-binding domain superfamily/Winged helix DNA-binding domain"/>
    <property type="match status" value="1"/>
</dbReference>
<dbReference type="GO" id="GO:0003700">
    <property type="term" value="F:DNA-binding transcription factor activity"/>
    <property type="evidence" value="ECO:0007669"/>
    <property type="project" value="InterPro"/>
</dbReference>
<name>A0A2T0KGL5_9ACTN</name>
<dbReference type="EMBL" id="PVMZ01000004">
    <property type="protein sequence ID" value="PRX22576.1"/>
    <property type="molecule type" value="Genomic_DNA"/>
</dbReference>
<dbReference type="AlphaFoldDB" id="A0A2T0KGL5"/>
<gene>
    <name evidence="2" type="ORF">CLV67_104103</name>
</gene>
<dbReference type="RefSeq" id="WP_106317351.1">
    <property type="nucleotide sequence ID" value="NZ_BOMO01000019.1"/>
</dbReference>
<evidence type="ECO:0000313" key="3">
    <source>
        <dbReference type="Proteomes" id="UP000239415"/>
    </source>
</evidence>